<evidence type="ECO:0000256" key="3">
    <source>
        <dbReference type="ARBA" id="ARBA00022676"/>
    </source>
</evidence>
<evidence type="ECO:0000256" key="2">
    <source>
        <dbReference type="ARBA" id="ARBA00006003"/>
    </source>
</evidence>
<keyword evidence="11" id="KW-1015">Disulfide bond</keyword>
<dbReference type="PANTHER" id="PTHR13713:SF94">
    <property type="entry name" value="ST3 BETA-GALACTOSIDE ALPHA-2,3-SIALYLTRANSFERASE 5, LIKE"/>
    <property type="match status" value="1"/>
</dbReference>
<keyword evidence="5 25" id="KW-0812">Transmembrane</keyword>
<evidence type="ECO:0000256" key="13">
    <source>
        <dbReference type="ARBA" id="ARBA00039111"/>
    </source>
</evidence>
<evidence type="ECO:0000256" key="8">
    <source>
        <dbReference type="ARBA" id="ARBA00023034"/>
    </source>
</evidence>
<keyword evidence="7 25" id="KW-1133">Transmembrane helix</keyword>
<dbReference type="Pfam" id="PF00777">
    <property type="entry name" value="Glyco_transf_29"/>
    <property type="match status" value="1"/>
</dbReference>
<dbReference type="PANTHER" id="PTHR13713">
    <property type="entry name" value="SIALYLTRANSFERASE"/>
    <property type="match status" value="1"/>
</dbReference>
<reference evidence="26" key="1">
    <citation type="submission" date="2021-01" db="EMBL/GenBank/DDBJ databases">
        <authorList>
            <person name="Zahm M."/>
            <person name="Roques C."/>
            <person name="Cabau C."/>
            <person name="Klopp C."/>
            <person name="Donnadieu C."/>
            <person name="Jouanno E."/>
            <person name="Lampietro C."/>
            <person name="Louis A."/>
            <person name="Herpin A."/>
            <person name="Echchiki A."/>
            <person name="Berthelot C."/>
            <person name="Parey E."/>
            <person name="Roest-Crollius H."/>
            <person name="Braasch I."/>
            <person name="Postlethwait J."/>
            <person name="Bobe J."/>
            <person name="Montfort J."/>
            <person name="Bouchez O."/>
            <person name="Begum T."/>
            <person name="Mejri S."/>
            <person name="Adams A."/>
            <person name="Chen W.-J."/>
            <person name="Guiguen Y."/>
        </authorList>
    </citation>
    <scope>NUCLEOTIDE SEQUENCE</scope>
    <source>
        <tissue evidence="26">Blood</tissue>
    </source>
</reference>
<evidence type="ECO:0000256" key="21">
    <source>
        <dbReference type="ARBA" id="ARBA00048050"/>
    </source>
</evidence>
<evidence type="ECO:0000256" key="1">
    <source>
        <dbReference type="ARBA" id="ARBA00004323"/>
    </source>
</evidence>
<keyword evidence="3" id="KW-0328">Glycosyltransferase</keyword>
<evidence type="ECO:0000313" key="27">
    <source>
        <dbReference type="Proteomes" id="UP000829720"/>
    </source>
</evidence>
<comment type="function">
    <text evidence="20">Transfers the sialyl group (N-acetyl-alpha-neuraminyl or NeuAc) from CMP-NeuAc to the non-reducing terminal galactose (Gal) of glycosphingolipids forming gangliosides (important molecules involved in the regulation of multiple cellular processes, including cell proliferation and differentiation, apoptosis, embryogenesis, development, and oncogenesis). Mainly involved in the biosynthesis of ganglioside GM3 but can also use different glycolipids as substrate acceptors such as D-galactosylceramide (GalCer), asialo-GM2 (GA2) and asialo-GM1 (GA1), although less preferentially than beta-D-Gal-(1-&gt;4)-beta-D-Glc-(1&lt;-&gt;1)-Cer (LacCer).</text>
</comment>
<dbReference type="InterPro" id="IPR038578">
    <property type="entry name" value="GT29-like_sf"/>
</dbReference>
<keyword evidence="8" id="KW-0333">Golgi apparatus</keyword>
<dbReference type="GO" id="GO:0006629">
    <property type="term" value="P:lipid metabolic process"/>
    <property type="evidence" value="ECO:0007669"/>
    <property type="project" value="UniProtKB-KW"/>
</dbReference>
<dbReference type="Proteomes" id="UP000829720">
    <property type="component" value="Unassembled WGS sequence"/>
</dbReference>
<dbReference type="GO" id="GO:0047291">
    <property type="term" value="F:lactosylceramide alpha-2,3-sialyltransferase activity"/>
    <property type="evidence" value="ECO:0007669"/>
    <property type="project" value="UniProtKB-EC"/>
</dbReference>
<feature type="transmembrane region" description="Helical" evidence="25">
    <location>
        <begin position="49"/>
        <end position="69"/>
    </location>
</feature>
<dbReference type="EMBL" id="JAERUA010000010">
    <property type="protein sequence ID" value="KAI1894329.1"/>
    <property type="molecule type" value="Genomic_DNA"/>
</dbReference>
<protein>
    <recommendedName>
        <fullName evidence="14">Lactosylceramide alpha-2,3-sialyltransferase</fullName>
        <ecNumber evidence="13">2.4.3.9</ecNumber>
    </recommendedName>
    <alternativeName>
        <fullName evidence="15">CMP-NeuAc:lactosylceramide alpha-2,3-sialyltransferase</fullName>
    </alternativeName>
    <alternativeName>
        <fullName evidence="18">Ganglioside GM3 synthase</fullName>
    </alternativeName>
    <alternativeName>
        <fullName evidence="17">ST3Gal V</fullName>
    </alternativeName>
    <alternativeName>
        <fullName evidence="16">Sialyltransferase 9</fullName>
    </alternativeName>
</protein>
<comment type="catalytic activity">
    <reaction evidence="22">
        <text>ganglioside GA2 (d18:1(4E)/18:0) + CMP-N-acetyl-beta-neuraminate = ganglioside GM2 (d18:1(4E)/18:0) + CMP + H(+)</text>
        <dbReference type="Rhea" id="RHEA:41776"/>
        <dbReference type="ChEBI" id="CHEBI:15378"/>
        <dbReference type="ChEBI" id="CHEBI:57812"/>
        <dbReference type="ChEBI" id="CHEBI:60377"/>
        <dbReference type="ChEBI" id="CHEBI:78485"/>
        <dbReference type="ChEBI" id="CHEBI:78486"/>
    </reaction>
    <physiologicalReaction direction="left-to-right" evidence="22">
        <dbReference type="Rhea" id="RHEA:41777"/>
    </physiologicalReaction>
</comment>
<evidence type="ECO:0000256" key="16">
    <source>
        <dbReference type="ARBA" id="ARBA00041896"/>
    </source>
</evidence>
<evidence type="ECO:0000256" key="12">
    <source>
        <dbReference type="ARBA" id="ARBA00023180"/>
    </source>
</evidence>
<comment type="caution">
    <text evidence="26">The sequence shown here is derived from an EMBL/GenBank/DDBJ whole genome shotgun (WGS) entry which is preliminary data.</text>
</comment>
<evidence type="ECO:0000313" key="26">
    <source>
        <dbReference type="EMBL" id="KAI1894329.1"/>
    </source>
</evidence>
<gene>
    <name evidence="26" type="ORF">AGOR_G00114690</name>
</gene>
<comment type="catalytic activity">
    <reaction evidence="19">
        <text>a beta-D-Gal-(1-&gt;4)-beta-D-Glc-(1&lt;-&gt;1)-Cer(d18:1(4E)) + CMP-N-acetyl-beta-neuraminate = a ganglioside GM3 (d18:1(4E)) + CMP + H(+)</text>
        <dbReference type="Rhea" id="RHEA:18417"/>
        <dbReference type="ChEBI" id="CHEBI:15378"/>
        <dbReference type="ChEBI" id="CHEBI:17950"/>
        <dbReference type="ChEBI" id="CHEBI:57812"/>
        <dbReference type="ChEBI" id="CHEBI:60065"/>
        <dbReference type="ChEBI" id="CHEBI:60377"/>
        <dbReference type="EC" id="2.4.3.9"/>
    </reaction>
    <physiologicalReaction direction="left-to-right" evidence="19">
        <dbReference type="Rhea" id="RHEA:18418"/>
    </physiologicalReaction>
</comment>
<keyword evidence="12" id="KW-0325">Glycoprotein</keyword>
<evidence type="ECO:0000256" key="22">
    <source>
        <dbReference type="ARBA" id="ARBA00048805"/>
    </source>
</evidence>
<evidence type="ECO:0000256" key="25">
    <source>
        <dbReference type="SAM" id="Phobius"/>
    </source>
</evidence>
<evidence type="ECO:0000256" key="5">
    <source>
        <dbReference type="ARBA" id="ARBA00022692"/>
    </source>
</evidence>
<evidence type="ECO:0000256" key="20">
    <source>
        <dbReference type="ARBA" id="ARBA00045587"/>
    </source>
</evidence>
<evidence type="ECO:0000256" key="7">
    <source>
        <dbReference type="ARBA" id="ARBA00022989"/>
    </source>
</evidence>
<dbReference type="Gene3D" id="3.90.1480.20">
    <property type="entry name" value="Glycosyl transferase family 29"/>
    <property type="match status" value="1"/>
</dbReference>
<dbReference type="InterPro" id="IPR001675">
    <property type="entry name" value="Glyco_trans_29"/>
</dbReference>
<dbReference type="FunFam" id="3.90.1480.20:FF:000006">
    <property type="entry name" value="ST3 beta-galactoside alpha-2,3-sialyltransferase 5"/>
    <property type="match status" value="1"/>
</dbReference>
<sequence>MVASKNLSVKDPEDNDMPLLPEADSSAQAEDVNAKTDPRKFFISRERNLCLSLVLLLGCYSAVLIPAYLPKEQPAWKNGSSHEREMMLLNRSATLLSRVCRPSWCRERLKLTSLCPRLPGVPAFLQENQAAWKQPPPLGLQGSEERVDRVLRMLSHSGLPPELKKGACSRCIVVGSGGILHGSRLGAHIDQYDAVIRMNNAPVHGFESDAGSKTTIRLMYPEGAPHPHQEYQNTSVVALVVFKSLDLDWFASVVAKENLGWWSKLWFWREVVESIPLHRENFRILNPEIILQTGLALQAYSSHQRQTLPTLGAVAVVMALQLCDEVSLAGFGYDLEHPGAPLHYYESLRMDAMKSQVVHDVNVEKVFLRELVSAQVVNDLTGGL</sequence>
<keyword evidence="9" id="KW-0443">Lipid metabolism</keyword>
<evidence type="ECO:0000256" key="19">
    <source>
        <dbReference type="ARBA" id="ARBA00043651"/>
    </source>
</evidence>
<evidence type="ECO:0000256" key="23">
    <source>
        <dbReference type="ARBA" id="ARBA00049539"/>
    </source>
</evidence>
<evidence type="ECO:0000256" key="18">
    <source>
        <dbReference type="ARBA" id="ARBA00042545"/>
    </source>
</evidence>
<comment type="catalytic activity">
    <reaction evidence="21">
        <text>a beta-D-Gal-(1&lt;-&gt;1')-ceramide + CMP-N-acetyl-beta-neuraminate = N-acetyl-alpha-neuraminosyl-(2-&gt;3)-beta-D-galactosyl-(1&lt;-&gt;1')-ceramide + CMP + H(+)</text>
        <dbReference type="Rhea" id="RHEA:41780"/>
        <dbReference type="ChEBI" id="CHEBI:15378"/>
        <dbReference type="ChEBI" id="CHEBI:57812"/>
        <dbReference type="ChEBI" id="CHEBI:60377"/>
        <dbReference type="ChEBI" id="CHEBI:82643"/>
        <dbReference type="ChEBI" id="CHEBI:143593"/>
    </reaction>
    <physiologicalReaction direction="left-to-right" evidence="21">
        <dbReference type="Rhea" id="RHEA:41781"/>
    </physiologicalReaction>
</comment>
<organism evidence="26 27">
    <name type="scientific">Albula goreensis</name>
    <dbReference type="NCBI Taxonomy" id="1534307"/>
    <lineage>
        <taxon>Eukaryota</taxon>
        <taxon>Metazoa</taxon>
        <taxon>Chordata</taxon>
        <taxon>Craniata</taxon>
        <taxon>Vertebrata</taxon>
        <taxon>Euteleostomi</taxon>
        <taxon>Actinopterygii</taxon>
        <taxon>Neopterygii</taxon>
        <taxon>Teleostei</taxon>
        <taxon>Albuliformes</taxon>
        <taxon>Albulidae</taxon>
        <taxon>Albula</taxon>
    </lineage>
</organism>
<evidence type="ECO:0000256" key="10">
    <source>
        <dbReference type="ARBA" id="ARBA00023136"/>
    </source>
</evidence>
<evidence type="ECO:0000256" key="17">
    <source>
        <dbReference type="ARBA" id="ARBA00041976"/>
    </source>
</evidence>
<dbReference type="InterPro" id="IPR051142">
    <property type="entry name" value="Glycosyltransferase_29"/>
</dbReference>
<keyword evidence="10 25" id="KW-0472">Membrane</keyword>
<evidence type="ECO:0000256" key="6">
    <source>
        <dbReference type="ARBA" id="ARBA00022968"/>
    </source>
</evidence>
<comment type="catalytic activity">
    <reaction evidence="23">
        <text>ganglioside GA1 (d18:1(4E)/18:0) + CMP-N-acetyl-beta-neuraminate = ganglioside GM1 (d18:1(4E)/18:0) + CMP + H(+)</text>
        <dbReference type="Rhea" id="RHEA:41784"/>
        <dbReference type="ChEBI" id="CHEBI:15378"/>
        <dbReference type="ChEBI" id="CHEBI:57812"/>
        <dbReference type="ChEBI" id="CHEBI:60377"/>
        <dbReference type="ChEBI" id="CHEBI:73110"/>
        <dbReference type="ChEBI" id="CHEBI:78484"/>
    </reaction>
    <physiologicalReaction direction="left-to-right" evidence="23">
        <dbReference type="Rhea" id="RHEA:41785"/>
    </physiologicalReaction>
</comment>
<comment type="subcellular location">
    <subcellularLocation>
        <location evidence="1">Golgi apparatus membrane</location>
        <topology evidence="1">Single-pass type II membrane protein</topology>
    </subcellularLocation>
</comment>
<dbReference type="EC" id="2.4.3.9" evidence="13"/>
<evidence type="ECO:0000256" key="24">
    <source>
        <dbReference type="SAM" id="MobiDB-lite"/>
    </source>
</evidence>
<comment type="similarity">
    <text evidence="2">Belongs to the glycosyltransferase 29 family.</text>
</comment>
<name>A0A8T3D9Z5_9TELE</name>
<keyword evidence="27" id="KW-1185">Reference proteome</keyword>
<keyword evidence="4" id="KW-0808">Transferase</keyword>
<evidence type="ECO:0000256" key="4">
    <source>
        <dbReference type="ARBA" id="ARBA00022679"/>
    </source>
</evidence>
<keyword evidence="6" id="KW-0735">Signal-anchor</keyword>
<evidence type="ECO:0000256" key="9">
    <source>
        <dbReference type="ARBA" id="ARBA00023098"/>
    </source>
</evidence>
<dbReference type="GO" id="GO:0000139">
    <property type="term" value="C:Golgi membrane"/>
    <property type="evidence" value="ECO:0007669"/>
    <property type="project" value="UniProtKB-SubCell"/>
</dbReference>
<evidence type="ECO:0000256" key="14">
    <source>
        <dbReference type="ARBA" id="ARBA00039792"/>
    </source>
</evidence>
<dbReference type="AlphaFoldDB" id="A0A8T3D9Z5"/>
<proteinExistence type="inferred from homology"/>
<evidence type="ECO:0000256" key="11">
    <source>
        <dbReference type="ARBA" id="ARBA00023157"/>
    </source>
</evidence>
<dbReference type="OrthoDB" id="10264956at2759"/>
<accession>A0A8T3D9Z5</accession>
<evidence type="ECO:0000256" key="15">
    <source>
        <dbReference type="ARBA" id="ARBA00041341"/>
    </source>
</evidence>
<feature type="region of interest" description="Disordered" evidence="24">
    <location>
        <begin position="1"/>
        <end position="32"/>
    </location>
</feature>